<evidence type="ECO:0000313" key="2">
    <source>
        <dbReference type="Proteomes" id="UP000244893"/>
    </source>
</evidence>
<proteinExistence type="predicted"/>
<comment type="caution">
    <text evidence="1">The sequence shown here is derived from an EMBL/GenBank/DDBJ whole genome shotgun (WGS) entry which is preliminary data.</text>
</comment>
<evidence type="ECO:0000313" key="1">
    <source>
        <dbReference type="EMBL" id="PVZ95389.1"/>
    </source>
</evidence>
<gene>
    <name evidence="1" type="ORF">DDQ50_02405</name>
</gene>
<organism evidence="1 2">
    <name type="scientific">Amnibacterium flavum</name>
    <dbReference type="NCBI Taxonomy" id="2173173"/>
    <lineage>
        <taxon>Bacteria</taxon>
        <taxon>Bacillati</taxon>
        <taxon>Actinomycetota</taxon>
        <taxon>Actinomycetes</taxon>
        <taxon>Micrococcales</taxon>
        <taxon>Microbacteriaceae</taxon>
        <taxon>Amnibacterium</taxon>
    </lineage>
</organism>
<dbReference type="EMBL" id="QEOP01000001">
    <property type="protein sequence ID" value="PVZ95389.1"/>
    <property type="molecule type" value="Genomic_DNA"/>
</dbReference>
<sequence length="179" mass="18904">MTVGPSGFDPSGAIPNCETGIVYDDIFAVWASMAGLSPSAASPETIVGWGGADVAYEIRPAGARFAVVKVERSASVVGTFSDLTSAACLLILLIGRIWRSQERLPRAEAAEPAPETEIDAGPVSTDLRWAGGDAEFAPGRPGRFMATDVSHLVWRTPQEITTALLMPDASGLFADRRVE</sequence>
<name>A0A2V1HW70_9MICO</name>
<accession>A0A2V1HW70</accession>
<reference evidence="1 2" key="1">
    <citation type="submission" date="2018-05" db="EMBL/GenBank/DDBJ databases">
        <title>Amnibacterium sp. M8JJ-5, whole genome shotgun sequence.</title>
        <authorList>
            <person name="Tuo L."/>
        </authorList>
    </citation>
    <scope>NUCLEOTIDE SEQUENCE [LARGE SCALE GENOMIC DNA]</scope>
    <source>
        <strain evidence="1 2">M8JJ-5</strain>
    </source>
</reference>
<dbReference type="Proteomes" id="UP000244893">
    <property type="component" value="Unassembled WGS sequence"/>
</dbReference>
<protein>
    <submittedName>
        <fullName evidence="1">Uncharacterized protein</fullName>
    </submittedName>
</protein>
<keyword evidence="2" id="KW-1185">Reference proteome</keyword>
<dbReference type="AlphaFoldDB" id="A0A2V1HW70"/>